<dbReference type="NCBIfam" id="TIGR01646">
    <property type="entry name" value="vgr_GE"/>
    <property type="match status" value="1"/>
</dbReference>
<dbReference type="EMBL" id="JBBMQO010000011">
    <property type="protein sequence ID" value="MEM5503138.1"/>
    <property type="molecule type" value="Genomic_DNA"/>
</dbReference>
<evidence type="ECO:0000313" key="1">
    <source>
        <dbReference type="EMBL" id="MEM5503138.1"/>
    </source>
</evidence>
<organism evidence="1 2">
    <name type="scientific">Ahrensia kielensis</name>
    <dbReference type="NCBI Taxonomy" id="76980"/>
    <lineage>
        <taxon>Bacteria</taxon>
        <taxon>Pseudomonadati</taxon>
        <taxon>Pseudomonadota</taxon>
        <taxon>Alphaproteobacteria</taxon>
        <taxon>Hyphomicrobiales</taxon>
        <taxon>Ahrensiaceae</taxon>
        <taxon>Ahrensia</taxon>
    </lineage>
</organism>
<evidence type="ECO:0000313" key="2">
    <source>
        <dbReference type="Proteomes" id="UP001477870"/>
    </source>
</evidence>
<dbReference type="Pfam" id="PF05954">
    <property type="entry name" value="Phage_GPD"/>
    <property type="match status" value="1"/>
</dbReference>
<accession>A0ABU9TAH7</accession>
<dbReference type="InterPro" id="IPR017847">
    <property type="entry name" value="T6SS_RhsGE_Vgr_subset"/>
</dbReference>
<gene>
    <name evidence="1" type="primary">tssI</name>
    <name evidence="1" type="ORF">WNY59_16235</name>
</gene>
<dbReference type="Proteomes" id="UP001477870">
    <property type="component" value="Unassembled WGS sequence"/>
</dbReference>
<sequence>MNIDVASAGYIQAERIIRVETPLGLDVILPEKMEMREEIGGLFEIAVAVRSKKTDLKAEDIVGKLIDVSLETCALTRRTWNGLVTDLYEGPQVTRGLRAYKLIVRPEHWLLTQRSDCRIWLDKTAVEVAQILMGEHGLASPVTKGIVTDPPKHHYSVQFNETDWAYMCRRLEEDGIWFWFEHEGGELGSVAATHTLHLSSDIFGYVDGPEPDVRFAMGSTDRNHISKFEKRFRFIPGKRAGADWNFQAPGDVPSADTPSLINMLKNADYELYEYPSIGGYGSGDRSSDDIDQEHVEARTKLRMMAAEADHERIEGNANVRNLAPARRFTPYDVANPTNTFEEHVIHAIIHKAEDRSYETNEGDPDYKCAFEAIPSRVPATPHRKTKHPRIDGQQIVLEDTFRRSGKSSKKHGKNAALQMLQPRLALTVYFLLAKCLWEGWRLQEFGLLTS</sequence>
<proteinExistence type="predicted"/>
<comment type="caution">
    <text evidence="1">The sequence shown here is derived from an EMBL/GenBank/DDBJ whole genome shotgun (WGS) entry which is preliminary data.</text>
</comment>
<keyword evidence="2" id="KW-1185">Reference proteome</keyword>
<dbReference type="RefSeq" id="WP_342849322.1">
    <property type="nucleotide sequence ID" value="NZ_JBBMQO010000011.1"/>
</dbReference>
<name>A0ABU9TAH7_9HYPH</name>
<dbReference type="Gene3D" id="3.55.50.10">
    <property type="entry name" value="Baseplate protein-like domains"/>
    <property type="match status" value="1"/>
</dbReference>
<dbReference type="InterPro" id="IPR006533">
    <property type="entry name" value="T6SS_Vgr_RhsGE"/>
</dbReference>
<dbReference type="Gene3D" id="2.30.110.50">
    <property type="match status" value="1"/>
</dbReference>
<dbReference type="SUPFAM" id="SSF69279">
    <property type="entry name" value="Phage tail proteins"/>
    <property type="match status" value="2"/>
</dbReference>
<dbReference type="NCBIfam" id="TIGR03361">
    <property type="entry name" value="VI_Rhs_Vgr"/>
    <property type="match status" value="1"/>
</dbReference>
<dbReference type="Gene3D" id="4.10.220.110">
    <property type="match status" value="1"/>
</dbReference>
<protein>
    <submittedName>
        <fullName evidence="1">Type VI secretion system tip protein TssI/VgrG</fullName>
    </submittedName>
</protein>
<reference evidence="1 2" key="1">
    <citation type="submission" date="2024-03" db="EMBL/GenBank/DDBJ databases">
        <title>Community enrichment and isolation of bacterial strains for fucoidan degradation.</title>
        <authorList>
            <person name="Sichert A."/>
        </authorList>
    </citation>
    <scope>NUCLEOTIDE SEQUENCE [LARGE SCALE GENOMIC DNA]</scope>
    <source>
        <strain evidence="1 2">AS62</strain>
    </source>
</reference>